<evidence type="ECO:0000313" key="2">
    <source>
        <dbReference type="EMBL" id="CCH58199.1"/>
    </source>
</evidence>
<dbReference type="InterPro" id="IPR016135">
    <property type="entry name" value="UBQ-conjugating_enzyme/RWD"/>
</dbReference>
<dbReference type="OrthoDB" id="277175at2759"/>
<dbReference type="eggNOG" id="KOG4018">
    <property type="taxonomic scope" value="Eukaryota"/>
</dbReference>
<dbReference type="GO" id="GO:0004860">
    <property type="term" value="F:protein kinase inhibitor activity"/>
    <property type="evidence" value="ECO:0007669"/>
    <property type="project" value="EnsemblFungi"/>
</dbReference>
<dbReference type="GO" id="GO:0031333">
    <property type="term" value="P:negative regulation of protein-containing complex assembly"/>
    <property type="evidence" value="ECO:0007669"/>
    <property type="project" value="EnsemblFungi"/>
</dbReference>
<gene>
    <name evidence="2" type="primary">TBLA0A04030</name>
    <name evidence="2" type="ORF">TBLA_0A04030</name>
</gene>
<dbReference type="InParanoid" id="I2GVP7"/>
<dbReference type="Gene3D" id="3.10.110.10">
    <property type="entry name" value="Ubiquitin Conjugating Enzyme"/>
    <property type="match status" value="1"/>
</dbReference>
<dbReference type="InterPro" id="IPR040213">
    <property type="entry name" value="GIR2-like"/>
</dbReference>
<dbReference type="STRING" id="1071380.I2GVP7"/>
<dbReference type="PANTHER" id="PTHR12292">
    <property type="entry name" value="RWD DOMAIN-CONTAINING PROTEIN"/>
    <property type="match status" value="1"/>
</dbReference>
<organism evidence="2 3">
    <name type="scientific">Henningerozyma blattae (strain ATCC 34711 / CBS 6284 / DSM 70876 / NBRC 10599 / NRRL Y-10934 / UCD 77-7)</name>
    <name type="common">Yeast</name>
    <name type="synonym">Tetrapisispora blattae</name>
    <dbReference type="NCBI Taxonomy" id="1071380"/>
    <lineage>
        <taxon>Eukaryota</taxon>
        <taxon>Fungi</taxon>
        <taxon>Dikarya</taxon>
        <taxon>Ascomycota</taxon>
        <taxon>Saccharomycotina</taxon>
        <taxon>Saccharomycetes</taxon>
        <taxon>Saccharomycetales</taxon>
        <taxon>Saccharomycetaceae</taxon>
        <taxon>Henningerozyma</taxon>
    </lineage>
</organism>
<accession>I2GVP7</accession>
<dbReference type="GO" id="GO:0034198">
    <property type="term" value="P:cellular response to amino acid starvation"/>
    <property type="evidence" value="ECO:0007669"/>
    <property type="project" value="EnsemblFungi"/>
</dbReference>
<keyword evidence="3" id="KW-1185">Reference proteome</keyword>
<dbReference type="FunCoup" id="I2GVP7">
    <property type="interactions" value="817"/>
</dbReference>
<dbReference type="RefSeq" id="XP_004177718.1">
    <property type="nucleotide sequence ID" value="XM_004177670.1"/>
</dbReference>
<proteinExistence type="predicted"/>
<dbReference type="HOGENOM" id="CLU_084528_0_0_1"/>
<dbReference type="SUPFAM" id="SSF54495">
    <property type="entry name" value="UBC-like"/>
    <property type="match status" value="1"/>
</dbReference>
<sequence length="258" mass="30404">MNYEEEQVQELEVLQSIYPDEFTILNETYPNIHFQIDIKLELDTEIELKKEHIISVDIQLPETYPDVAPILSLDPQEISLKEEESDSESEDEDEVEFDEHGNIVISKVQDFGSKIHFKDHVNELLVTIEEQIETDMLIGMQMCFALISTIKENCEQWFQDELKTLEKAWERETEKREQEEQAKFNGTKVTKESYLEWRAAFRNELKIDERDNIRRLKAHNDKLTGKQMFEQGVAGTIEDELEINNNDELSESMEKIQL</sequence>
<reference evidence="2 3" key="1">
    <citation type="journal article" date="2011" name="Proc. Natl. Acad. Sci. U.S.A.">
        <title>Evolutionary erosion of yeast sex chromosomes by mating-type switching accidents.</title>
        <authorList>
            <person name="Gordon J.L."/>
            <person name="Armisen D."/>
            <person name="Proux-Wera E."/>
            <person name="Oheigeartaigh S.S."/>
            <person name="Byrne K.P."/>
            <person name="Wolfe K.H."/>
        </authorList>
    </citation>
    <scope>NUCLEOTIDE SEQUENCE [LARGE SCALE GENOMIC DNA]</scope>
    <source>
        <strain evidence="3">ATCC 34711 / CBS 6284 / DSM 70876 / NBRC 10599 / NRRL Y-10934 / UCD 77-7</strain>
    </source>
</reference>
<dbReference type="KEGG" id="tbl:TBLA_0A04030"/>
<feature type="domain" description="RWD" evidence="1">
    <location>
        <begin position="9"/>
        <end position="157"/>
    </location>
</feature>
<dbReference type="AlphaFoldDB" id="I2GVP7"/>
<dbReference type="InterPro" id="IPR006575">
    <property type="entry name" value="RWD_dom"/>
</dbReference>
<dbReference type="SMART" id="SM00591">
    <property type="entry name" value="RWD"/>
    <property type="match status" value="1"/>
</dbReference>
<name>I2GVP7_HENB6</name>
<dbReference type="CDD" id="cd23824">
    <property type="entry name" value="RWD_ScGIR2-like"/>
    <property type="match status" value="1"/>
</dbReference>
<dbReference type="Proteomes" id="UP000002866">
    <property type="component" value="Chromosome 1"/>
</dbReference>
<dbReference type="GeneID" id="14492940"/>
<dbReference type="GO" id="GO:0002181">
    <property type="term" value="P:cytoplasmic translation"/>
    <property type="evidence" value="ECO:0007669"/>
    <property type="project" value="EnsemblFungi"/>
</dbReference>
<dbReference type="EMBL" id="HE806316">
    <property type="protein sequence ID" value="CCH58199.1"/>
    <property type="molecule type" value="Genomic_DNA"/>
</dbReference>
<dbReference type="OMA" id="QWDEHKK"/>
<dbReference type="Pfam" id="PF05773">
    <property type="entry name" value="RWD"/>
    <property type="match status" value="1"/>
</dbReference>
<dbReference type="PROSITE" id="PS50908">
    <property type="entry name" value="RWD"/>
    <property type="match status" value="1"/>
</dbReference>
<evidence type="ECO:0000259" key="1">
    <source>
        <dbReference type="PROSITE" id="PS50908"/>
    </source>
</evidence>
<dbReference type="GO" id="GO:1903833">
    <property type="term" value="P:positive regulation of cellular response to amino acid starvation"/>
    <property type="evidence" value="ECO:0007669"/>
    <property type="project" value="EnsemblFungi"/>
</dbReference>
<protein>
    <recommendedName>
        <fullName evidence="1">RWD domain-containing protein</fullName>
    </recommendedName>
</protein>
<evidence type="ECO:0000313" key="3">
    <source>
        <dbReference type="Proteomes" id="UP000002866"/>
    </source>
</evidence>